<reference evidence="3" key="1">
    <citation type="journal article" date="2014" name="Science">
        <title>Ancient hybridizations among the ancestral genomes of bread wheat.</title>
        <authorList>
            <consortium name="International Wheat Genome Sequencing Consortium,"/>
            <person name="Marcussen T."/>
            <person name="Sandve S.R."/>
            <person name="Heier L."/>
            <person name="Spannagl M."/>
            <person name="Pfeifer M."/>
            <person name="Jakobsen K.S."/>
            <person name="Wulff B.B."/>
            <person name="Steuernagel B."/>
            <person name="Mayer K.F."/>
            <person name="Olsen O.A."/>
        </authorList>
    </citation>
    <scope>NUCLEOTIDE SEQUENCE [LARGE SCALE GENOMIC DNA]</scope>
    <source>
        <strain evidence="3">cv. AL8/78</strain>
    </source>
</reference>
<reference evidence="2" key="5">
    <citation type="journal article" date="2021" name="G3 (Bethesda)">
        <title>Aegilops tauschii genome assembly Aet v5.0 features greater sequence contiguity and improved annotation.</title>
        <authorList>
            <person name="Wang L."/>
            <person name="Zhu T."/>
            <person name="Rodriguez J.C."/>
            <person name="Deal K.R."/>
            <person name="Dubcovsky J."/>
            <person name="McGuire P.E."/>
            <person name="Lux T."/>
            <person name="Spannagl M."/>
            <person name="Mayer K.F.X."/>
            <person name="Baldrich P."/>
            <person name="Meyers B.C."/>
            <person name="Huo N."/>
            <person name="Gu Y.Q."/>
            <person name="Zhou H."/>
            <person name="Devos K.M."/>
            <person name="Bennetzen J.L."/>
            <person name="Unver T."/>
            <person name="Budak H."/>
            <person name="Gulick P.J."/>
            <person name="Galiba G."/>
            <person name="Kalapos B."/>
            <person name="Nelson D.R."/>
            <person name="Li P."/>
            <person name="You F.M."/>
            <person name="Luo M.C."/>
            <person name="Dvorak J."/>
        </authorList>
    </citation>
    <scope>NUCLEOTIDE SEQUENCE [LARGE SCALE GENOMIC DNA]</scope>
    <source>
        <strain evidence="2">cv. AL8/78</strain>
    </source>
</reference>
<evidence type="ECO:0000313" key="2">
    <source>
        <dbReference type="EnsemblPlants" id="AET3Gv20824400.1"/>
    </source>
</evidence>
<reference evidence="3" key="2">
    <citation type="journal article" date="2017" name="Nat. Plants">
        <title>The Aegilops tauschii genome reveals multiple impacts of transposons.</title>
        <authorList>
            <person name="Zhao G."/>
            <person name="Zou C."/>
            <person name="Li K."/>
            <person name="Wang K."/>
            <person name="Li T."/>
            <person name="Gao L."/>
            <person name="Zhang X."/>
            <person name="Wang H."/>
            <person name="Yang Z."/>
            <person name="Liu X."/>
            <person name="Jiang W."/>
            <person name="Mao L."/>
            <person name="Kong X."/>
            <person name="Jiao Y."/>
            <person name="Jia J."/>
        </authorList>
    </citation>
    <scope>NUCLEOTIDE SEQUENCE [LARGE SCALE GENOMIC DNA]</scope>
    <source>
        <strain evidence="3">cv. AL8/78</strain>
    </source>
</reference>
<reference evidence="2" key="3">
    <citation type="journal article" date="2017" name="Nature">
        <title>Genome sequence of the progenitor of the wheat D genome Aegilops tauschii.</title>
        <authorList>
            <person name="Luo M.C."/>
            <person name="Gu Y.Q."/>
            <person name="Puiu D."/>
            <person name="Wang H."/>
            <person name="Twardziok S.O."/>
            <person name="Deal K.R."/>
            <person name="Huo N."/>
            <person name="Zhu T."/>
            <person name="Wang L."/>
            <person name="Wang Y."/>
            <person name="McGuire P.E."/>
            <person name="Liu S."/>
            <person name="Long H."/>
            <person name="Ramasamy R.K."/>
            <person name="Rodriguez J.C."/>
            <person name="Van S.L."/>
            <person name="Yuan L."/>
            <person name="Wang Z."/>
            <person name="Xia Z."/>
            <person name="Xiao L."/>
            <person name="Anderson O.D."/>
            <person name="Ouyang S."/>
            <person name="Liang Y."/>
            <person name="Zimin A.V."/>
            <person name="Pertea G."/>
            <person name="Qi P."/>
            <person name="Bennetzen J.L."/>
            <person name="Dai X."/>
            <person name="Dawson M.W."/>
            <person name="Muller H.G."/>
            <person name="Kugler K."/>
            <person name="Rivarola-Duarte L."/>
            <person name="Spannagl M."/>
            <person name="Mayer K.F.X."/>
            <person name="Lu F.H."/>
            <person name="Bevan M.W."/>
            <person name="Leroy P."/>
            <person name="Li P."/>
            <person name="You F.M."/>
            <person name="Sun Q."/>
            <person name="Liu Z."/>
            <person name="Lyons E."/>
            <person name="Wicker T."/>
            <person name="Salzberg S.L."/>
            <person name="Devos K.M."/>
            <person name="Dvorak J."/>
        </authorList>
    </citation>
    <scope>NUCLEOTIDE SEQUENCE [LARGE SCALE GENOMIC DNA]</scope>
    <source>
        <strain evidence="2">cv. AL8/78</strain>
    </source>
</reference>
<dbReference type="AlphaFoldDB" id="A0A453FY88"/>
<reference evidence="2" key="4">
    <citation type="submission" date="2019-03" db="UniProtKB">
        <authorList>
            <consortium name="EnsemblPlants"/>
        </authorList>
    </citation>
    <scope>IDENTIFICATION</scope>
</reference>
<dbReference type="Proteomes" id="UP000015105">
    <property type="component" value="Chromosome 3D"/>
</dbReference>
<proteinExistence type="predicted"/>
<name>A0A453FY88_AEGTS</name>
<organism evidence="2 3">
    <name type="scientific">Aegilops tauschii subsp. strangulata</name>
    <name type="common">Goatgrass</name>
    <dbReference type="NCBI Taxonomy" id="200361"/>
    <lineage>
        <taxon>Eukaryota</taxon>
        <taxon>Viridiplantae</taxon>
        <taxon>Streptophyta</taxon>
        <taxon>Embryophyta</taxon>
        <taxon>Tracheophyta</taxon>
        <taxon>Spermatophyta</taxon>
        <taxon>Magnoliopsida</taxon>
        <taxon>Liliopsida</taxon>
        <taxon>Poales</taxon>
        <taxon>Poaceae</taxon>
        <taxon>BOP clade</taxon>
        <taxon>Pooideae</taxon>
        <taxon>Triticodae</taxon>
        <taxon>Triticeae</taxon>
        <taxon>Triticinae</taxon>
        <taxon>Aegilops</taxon>
    </lineage>
</organism>
<accession>A0A453FY88</accession>
<sequence length="133" mass="14628">FHRRSPRRPLCSSTYAHQGGDSGPARCPPTASSSTAPAGWNGSLHPVESQDSMSATEVEIDKGGKAQQDGDAARYEVCSEATSGWTRRDRIGKAPDEREMNPDRKTTLVLSVCTYAEVHKLWGGWTLQQCMRY</sequence>
<protein>
    <submittedName>
        <fullName evidence="2">Uncharacterized protein</fullName>
    </submittedName>
</protein>
<dbReference type="EnsemblPlants" id="AET3Gv20824400.1">
    <property type="protein sequence ID" value="AET3Gv20824400.1"/>
    <property type="gene ID" value="AET3Gv20824400"/>
</dbReference>
<evidence type="ECO:0000256" key="1">
    <source>
        <dbReference type="SAM" id="MobiDB-lite"/>
    </source>
</evidence>
<keyword evidence="3" id="KW-1185">Reference proteome</keyword>
<dbReference type="Gramene" id="AET3Gv20824400.1">
    <property type="protein sequence ID" value="AET3Gv20824400.1"/>
    <property type="gene ID" value="AET3Gv20824400"/>
</dbReference>
<feature type="region of interest" description="Disordered" evidence="1">
    <location>
        <begin position="1"/>
        <end position="73"/>
    </location>
</feature>
<evidence type="ECO:0000313" key="3">
    <source>
        <dbReference type="Proteomes" id="UP000015105"/>
    </source>
</evidence>